<evidence type="ECO:0000256" key="1">
    <source>
        <dbReference type="ARBA" id="ARBA00023015"/>
    </source>
</evidence>
<evidence type="ECO:0000313" key="6">
    <source>
        <dbReference type="EMBL" id="MBM9458537.1"/>
    </source>
</evidence>
<dbReference type="PRINTS" id="PR00455">
    <property type="entry name" value="HTHTETR"/>
</dbReference>
<evidence type="ECO:0000256" key="4">
    <source>
        <dbReference type="PROSITE-ProRule" id="PRU00335"/>
    </source>
</evidence>
<feature type="DNA-binding region" description="H-T-H motif" evidence="4">
    <location>
        <begin position="38"/>
        <end position="57"/>
    </location>
</feature>
<keyword evidence="3" id="KW-0804">Transcription</keyword>
<dbReference type="GO" id="GO:0003677">
    <property type="term" value="F:DNA binding"/>
    <property type="evidence" value="ECO:0007669"/>
    <property type="project" value="UniProtKB-UniRule"/>
</dbReference>
<evidence type="ECO:0000313" key="7">
    <source>
        <dbReference type="Proteomes" id="UP000663791"/>
    </source>
</evidence>
<dbReference type="Proteomes" id="UP000663791">
    <property type="component" value="Unassembled WGS sequence"/>
</dbReference>
<protein>
    <submittedName>
        <fullName evidence="6">TetR family transcriptional regulator</fullName>
    </submittedName>
</protein>
<organism evidence="6 7">
    <name type="scientific">Nocardioides faecalis</name>
    <dbReference type="NCBI Taxonomy" id="2803858"/>
    <lineage>
        <taxon>Bacteria</taxon>
        <taxon>Bacillati</taxon>
        <taxon>Actinomycetota</taxon>
        <taxon>Actinomycetes</taxon>
        <taxon>Propionibacteriales</taxon>
        <taxon>Nocardioidaceae</taxon>
        <taxon>Nocardioides</taxon>
    </lineage>
</organism>
<keyword evidence="1" id="KW-0805">Transcription regulation</keyword>
<dbReference type="InterPro" id="IPR001647">
    <property type="entry name" value="HTH_TetR"/>
</dbReference>
<dbReference type="RefSeq" id="WP_205289829.1">
    <property type="nucleotide sequence ID" value="NZ_CP074406.1"/>
</dbReference>
<name>A0A938XY04_9ACTN</name>
<dbReference type="InterPro" id="IPR009057">
    <property type="entry name" value="Homeodomain-like_sf"/>
</dbReference>
<evidence type="ECO:0000256" key="2">
    <source>
        <dbReference type="ARBA" id="ARBA00023125"/>
    </source>
</evidence>
<evidence type="ECO:0000256" key="3">
    <source>
        <dbReference type="ARBA" id="ARBA00023163"/>
    </source>
</evidence>
<dbReference type="PROSITE" id="PS50977">
    <property type="entry name" value="HTH_TETR_2"/>
    <property type="match status" value="1"/>
</dbReference>
<gene>
    <name evidence="6" type="ORF">JK386_01330</name>
</gene>
<dbReference type="AlphaFoldDB" id="A0A938XY04"/>
<keyword evidence="7" id="KW-1185">Reference proteome</keyword>
<sequence length="219" mass="23805">MARKAARRSQDERRTETRARLLAAAVECLLREGYAATSITAIQERSGAGRGTVQHHFPTKAELMVAATAHVVEQRLAATRAALEQVPADADRIETLVELVWTDLTSDTFLAALELWVAGRTDAELRTALRPHEAGLMSATHELFVAALGDELAADPRAATLVTLTIDALTGIVMTTLLSGGADRLRDTDLPLVLRERWTQALRILLGRAGPETLLDPER</sequence>
<dbReference type="PANTHER" id="PTHR47506:SF1">
    <property type="entry name" value="HTH-TYPE TRANSCRIPTIONAL REGULATOR YJDC"/>
    <property type="match status" value="1"/>
</dbReference>
<dbReference type="PANTHER" id="PTHR47506">
    <property type="entry name" value="TRANSCRIPTIONAL REGULATORY PROTEIN"/>
    <property type="match status" value="1"/>
</dbReference>
<feature type="domain" description="HTH tetR-type" evidence="5">
    <location>
        <begin position="15"/>
        <end position="75"/>
    </location>
</feature>
<reference evidence="6" key="1">
    <citation type="submission" date="2021-01" db="EMBL/GenBank/DDBJ databases">
        <title>Novel species in genus Nocardioides.</title>
        <authorList>
            <person name="Zhang G."/>
        </authorList>
    </citation>
    <scope>NUCLEOTIDE SEQUENCE</scope>
    <source>
        <strain evidence="6">Zg-536</strain>
    </source>
</reference>
<dbReference type="EMBL" id="JAERTX010000001">
    <property type="protein sequence ID" value="MBM9458537.1"/>
    <property type="molecule type" value="Genomic_DNA"/>
</dbReference>
<accession>A0A938XY04</accession>
<dbReference type="Gene3D" id="1.10.357.10">
    <property type="entry name" value="Tetracycline Repressor, domain 2"/>
    <property type="match status" value="1"/>
</dbReference>
<evidence type="ECO:0000259" key="5">
    <source>
        <dbReference type="PROSITE" id="PS50977"/>
    </source>
</evidence>
<comment type="caution">
    <text evidence="6">The sequence shown here is derived from an EMBL/GenBank/DDBJ whole genome shotgun (WGS) entry which is preliminary data.</text>
</comment>
<dbReference type="SUPFAM" id="SSF46689">
    <property type="entry name" value="Homeodomain-like"/>
    <property type="match status" value="1"/>
</dbReference>
<proteinExistence type="predicted"/>
<keyword evidence="2 4" id="KW-0238">DNA-binding</keyword>
<dbReference type="Pfam" id="PF00440">
    <property type="entry name" value="TetR_N"/>
    <property type="match status" value="1"/>
</dbReference>